<dbReference type="SUPFAM" id="SSF47413">
    <property type="entry name" value="lambda repressor-like DNA-binding domains"/>
    <property type="match status" value="1"/>
</dbReference>
<dbReference type="Gene3D" id="1.10.260.40">
    <property type="entry name" value="lambda repressor-like DNA-binding domains"/>
    <property type="match status" value="1"/>
</dbReference>
<dbReference type="AlphaFoldDB" id="A0A401FIS7"/>
<keyword evidence="5" id="KW-1185">Reference proteome</keyword>
<protein>
    <submittedName>
        <fullName evidence="4">Transcriptional regulator, XRE family</fullName>
    </submittedName>
</protein>
<evidence type="ECO:0000313" key="5">
    <source>
        <dbReference type="Proteomes" id="UP000286974"/>
    </source>
</evidence>
<dbReference type="InterPro" id="IPR001387">
    <property type="entry name" value="Cro/C1-type_HTH"/>
</dbReference>
<evidence type="ECO:0000313" key="4">
    <source>
        <dbReference type="EMBL" id="GAY72275.1"/>
    </source>
</evidence>
<feature type="domain" description="HTH cro/C1-type" evidence="3">
    <location>
        <begin position="7"/>
        <end position="61"/>
    </location>
</feature>
<dbReference type="EMBL" id="BEXA01000001">
    <property type="protein sequence ID" value="GAY72275.1"/>
    <property type="molecule type" value="Genomic_DNA"/>
</dbReference>
<dbReference type="PANTHER" id="PTHR46558:SF15">
    <property type="entry name" value="HELIX-TURN-HELIX DOMAIN PROTEIN"/>
    <property type="match status" value="1"/>
</dbReference>
<dbReference type="Pfam" id="PF01381">
    <property type="entry name" value="HTH_3"/>
    <property type="match status" value="1"/>
</dbReference>
<feature type="transmembrane region" description="Helical" evidence="2">
    <location>
        <begin position="108"/>
        <end position="129"/>
    </location>
</feature>
<dbReference type="SMART" id="SM00530">
    <property type="entry name" value="HTH_XRE"/>
    <property type="match status" value="1"/>
</dbReference>
<dbReference type="PROSITE" id="PS50943">
    <property type="entry name" value="HTH_CROC1"/>
    <property type="match status" value="1"/>
</dbReference>
<dbReference type="RefSeq" id="WP_125007753.1">
    <property type="nucleotide sequence ID" value="NZ_BEXA01000001.1"/>
</dbReference>
<evidence type="ECO:0000259" key="3">
    <source>
        <dbReference type="PROSITE" id="PS50943"/>
    </source>
</evidence>
<name>A0A401FIS7_9LACO</name>
<organism evidence="4 5">
    <name type="scientific">Lentilactobacillus kosonis</name>
    <dbReference type="NCBI Taxonomy" id="2810561"/>
    <lineage>
        <taxon>Bacteria</taxon>
        <taxon>Bacillati</taxon>
        <taxon>Bacillota</taxon>
        <taxon>Bacilli</taxon>
        <taxon>Lactobacillales</taxon>
        <taxon>Lactobacillaceae</taxon>
        <taxon>Lentilactobacillus</taxon>
    </lineage>
</organism>
<keyword evidence="1" id="KW-0238">DNA-binding</keyword>
<dbReference type="GO" id="GO:0003677">
    <property type="term" value="F:DNA binding"/>
    <property type="evidence" value="ECO:0007669"/>
    <property type="project" value="UniProtKB-KW"/>
</dbReference>
<evidence type="ECO:0000256" key="1">
    <source>
        <dbReference type="ARBA" id="ARBA00023125"/>
    </source>
</evidence>
<keyword evidence="2" id="KW-0812">Transmembrane</keyword>
<accession>A0A401FIS7</accession>
<evidence type="ECO:0000256" key="2">
    <source>
        <dbReference type="SAM" id="Phobius"/>
    </source>
</evidence>
<dbReference type="PANTHER" id="PTHR46558">
    <property type="entry name" value="TRACRIPTIONAL REGULATORY PROTEIN-RELATED-RELATED"/>
    <property type="match status" value="1"/>
</dbReference>
<dbReference type="Proteomes" id="UP000286974">
    <property type="component" value="Unassembled WGS sequence"/>
</dbReference>
<gene>
    <name evidence="4" type="ORF">NBRC111893_421</name>
</gene>
<dbReference type="InterPro" id="IPR010982">
    <property type="entry name" value="Lambda_DNA-bd_dom_sf"/>
</dbReference>
<reference evidence="4 5" key="1">
    <citation type="submission" date="2017-11" db="EMBL/GenBank/DDBJ databases">
        <title>Draft Genome Sequence of Lactobacillus curieae NBRC 111893 isolated from Koso, a Japanese sugar-Vegetable Fermented Beverage.</title>
        <authorList>
            <person name="Chiou T.Y."/>
            <person name="Oshima K."/>
            <person name="Suda W."/>
            <person name="Hattori M."/>
            <person name="Takahashi T."/>
        </authorList>
    </citation>
    <scope>NUCLEOTIDE SEQUENCE [LARGE SCALE GENOMIC DNA]</scope>
    <source>
        <strain evidence="4 5">NBRC111893</strain>
    </source>
</reference>
<feature type="transmembrane region" description="Helical" evidence="2">
    <location>
        <begin position="141"/>
        <end position="163"/>
    </location>
</feature>
<dbReference type="CDD" id="cd00093">
    <property type="entry name" value="HTH_XRE"/>
    <property type="match status" value="1"/>
</dbReference>
<dbReference type="OrthoDB" id="9805856at2"/>
<comment type="caution">
    <text evidence="4">The sequence shown here is derived from an EMBL/GenBank/DDBJ whole genome shotgun (WGS) entry which is preliminary data.</text>
</comment>
<keyword evidence="2" id="KW-0472">Membrane</keyword>
<proteinExistence type="predicted"/>
<sequence length="169" mass="18916">MTIGECIRELRTSNNMTQQELADNIHISRQSISKWEKDLAWPSFANVVAISDTFDVSLDAIIRGDEQFMKSLEKKTNSNISKIVGLGLIIATTVVILSKIIGFKQERLANITSVIQLITFIFMALNINWRKINASLSTTGLIWGIIWFSSLAIPQIIDFIAGFTNGMNH</sequence>
<feature type="transmembrane region" description="Helical" evidence="2">
    <location>
        <begin position="83"/>
        <end position="102"/>
    </location>
</feature>
<keyword evidence="2" id="KW-1133">Transmembrane helix</keyword>